<name>A0A7R9EBD1_9NEOP</name>
<reference evidence="11" key="1">
    <citation type="submission" date="2020-11" db="EMBL/GenBank/DDBJ databases">
        <authorList>
            <person name="Tran Van P."/>
        </authorList>
    </citation>
    <scope>NUCLEOTIDE SEQUENCE</scope>
</reference>
<sequence length="400" mass="44096">MNMSNDLSMGQLLVGLFSCLTLYTLGIACNRIVGAIYVTPDAKTVKFSYLDFWGRRNDTICPVTDVLPLSELEGRITDPYINLRQYSTPKTLRFSISITKVSVLAIHNSSSITKWIVDVWHRCWTVVLCAALNHDVDDSVVGTVESGDECDVDSAMTELYSTIRKNSQSSAIGSKLCRSRSPSNNQIMNKAKSSVGRVAVKPTRQASAKVPKEAGQAVDRNSSYKSRYATRGAQFAMDNSQFPNMPIRPRNVKSYTVTLSSTPEQVVGDMDVDLSGSSIEGTLDDIISLPSLVIICVDMNAHHVLWGSPYIDRCGIQINETLAVVPLVILNTGKFTRLNRPPYPNTCPDVTFASPNFAPYLTWDTIGDSMGSVHLSIIVTIEAQAPYNYKTVPLDRSRNY</sequence>
<keyword evidence="5" id="KW-0999">Mitochondrion inner membrane</keyword>
<dbReference type="EMBL" id="OB794699">
    <property type="protein sequence ID" value="CAD7430908.1"/>
    <property type="molecule type" value="Genomic_DNA"/>
</dbReference>
<keyword evidence="7" id="KW-0496">Mitochondrion</keyword>
<accession>A0A7R9EBD1</accession>
<keyword evidence="6" id="KW-1133">Transmembrane helix</keyword>
<dbReference type="Gene3D" id="3.60.10.10">
    <property type="entry name" value="Endonuclease/exonuclease/phosphatase"/>
    <property type="match status" value="1"/>
</dbReference>
<evidence type="ECO:0000256" key="2">
    <source>
        <dbReference type="ARBA" id="ARBA00007020"/>
    </source>
</evidence>
<proteinExistence type="inferred from homology"/>
<evidence type="ECO:0000256" key="9">
    <source>
        <dbReference type="SAM" id="MobiDB-lite"/>
    </source>
</evidence>
<protein>
    <recommendedName>
        <fullName evidence="3">Transmembrane protein 186</fullName>
    </recommendedName>
</protein>
<dbReference type="InterPro" id="IPR036691">
    <property type="entry name" value="Endo/exonu/phosph_ase_sf"/>
</dbReference>
<comment type="subcellular location">
    <subcellularLocation>
        <location evidence="1">Mitochondrion inner membrane</location>
        <topology evidence="1">Multi-pass membrane protein</topology>
    </subcellularLocation>
</comment>
<feature type="domain" description="Endonuclease/exonuclease/phosphatase" evidence="10">
    <location>
        <begin position="277"/>
        <end position="378"/>
    </location>
</feature>
<dbReference type="AlphaFoldDB" id="A0A7R9EBD1"/>
<dbReference type="Pfam" id="PF14529">
    <property type="entry name" value="Exo_endo_phos_2"/>
    <property type="match status" value="1"/>
</dbReference>
<evidence type="ECO:0000256" key="1">
    <source>
        <dbReference type="ARBA" id="ARBA00004448"/>
    </source>
</evidence>
<dbReference type="SUPFAM" id="SSF56219">
    <property type="entry name" value="DNase I-like"/>
    <property type="match status" value="1"/>
</dbReference>
<evidence type="ECO:0000256" key="6">
    <source>
        <dbReference type="ARBA" id="ARBA00022989"/>
    </source>
</evidence>
<evidence type="ECO:0000256" key="5">
    <source>
        <dbReference type="ARBA" id="ARBA00022792"/>
    </source>
</evidence>
<evidence type="ECO:0000256" key="7">
    <source>
        <dbReference type="ARBA" id="ARBA00023128"/>
    </source>
</evidence>
<comment type="similarity">
    <text evidence="2">Belongs to the TMEM186 family.</text>
</comment>
<dbReference type="GO" id="GO:0003824">
    <property type="term" value="F:catalytic activity"/>
    <property type="evidence" value="ECO:0007669"/>
    <property type="project" value="InterPro"/>
</dbReference>
<gene>
    <name evidence="11" type="ORF">TMSB3V08_LOCUS7653</name>
</gene>
<keyword evidence="8" id="KW-0472">Membrane</keyword>
<feature type="region of interest" description="Disordered" evidence="9">
    <location>
        <begin position="204"/>
        <end position="223"/>
    </location>
</feature>
<dbReference type="GO" id="GO:0005743">
    <property type="term" value="C:mitochondrial inner membrane"/>
    <property type="evidence" value="ECO:0007669"/>
    <property type="project" value="UniProtKB-SubCell"/>
</dbReference>
<evidence type="ECO:0000256" key="4">
    <source>
        <dbReference type="ARBA" id="ARBA00022692"/>
    </source>
</evidence>
<dbReference type="PANTHER" id="PTHR13603:SF1">
    <property type="entry name" value="TRANSMEMBRANE PROTEIN 186"/>
    <property type="match status" value="1"/>
</dbReference>
<evidence type="ECO:0000256" key="3">
    <source>
        <dbReference type="ARBA" id="ARBA00014604"/>
    </source>
</evidence>
<organism evidence="11">
    <name type="scientific">Timema monikensis</name>
    <dbReference type="NCBI Taxonomy" id="170555"/>
    <lineage>
        <taxon>Eukaryota</taxon>
        <taxon>Metazoa</taxon>
        <taxon>Ecdysozoa</taxon>
        <taxon>Arthropoda</taxon>
        <taxon>Hexapoda</taxon>
        <taxon>Insecta</taxon>
        <taxon>Pterygota</taxon>
        <taxon>Neoptera</taxon>
        <taxon>Polyneoptera</taxon>
        <taxon>Phasmatodea</taxon>
        <taxon>Timematodea</taxon>
        <taxon>Timematoidea</taxon>
        <taxon>Timematidae</taxon>
        <taxon>Timema</taxon>
    </lineage>
</organism>
<evidence type="ECO:0000313" key="11">
    <source>
        <dbReference type="EMBL" id="CAD7430908.1"/>
    </source>
</evidence>
<evidence type="ECO:0000256" key="8">
    <source>
        <dbReference type="ARBA" id="ARBA00023136"/>
    </source>
</evidence>
<dbReference type="PANTHER" id="PTHR13603">
    <property type="entry name" value="TRANSMEMBRANE PROTEIN 186"/>
    <property type="match status" value="1"/>
</dbReference>
<evidence type="ECO:0000259" key="10">
    <source>
        <dbReference type="Pfam" id="PF14529"/>
    </source>
</evidence>
<dbReference type="InterPro" id="IPR026571">
    <property type="entry name" value="Tmem186"/>
</dbReference>
<keyword evidence="4" id="KW-0812">Transmembrane</keyword>
<dbReference type="InterPro" id="IPR005135">
    <property type="entry name" value="Endo/exonuclease/phosphatase"/>
</dbReference>